<gene>
    <name evidence="3" type="ORF">SHK19_05020</name>
</gene>
<organism evidence="3 4">
    <name type="scientific">Nocardioides bizhenqiangii</name>
    <dbReference type="NCBI Taxonomy" id="3095076"/>
    <lineage>
        <taxon>Bacteria</taxon>
        <taxon>Bacillati</taxon>
        <taxon>Actinomycetota</taxon>
        <taxon>Actinomycetes</taxon>
        <taxon>Propionibacteriales</taxon>
        <taxon>Nocardioidaceae</taxon>
        <taxon>Nocardioides</taxon>
    </lineage>
</organism>
<dbReference type="Pfam" id="PF01494">
    <property type="entry name" value="FAD_binding_3"/>
    <property type="match status" value="1"/>
</dbReference>
<protein>
    <recommendedName>
        <fullName evidence="2">FAD-binding domain-containing protein</fullName>
    </recommendedName>
</protein>
<proteinExistence type="predicted"/>
<dbReference type="Proteomes" id="UP001327225">
    <property type="component" value="Chromosome"/>
</dbReference>
<sequence>MSGDHMSLGKTVVVLGGSIAGLCAAGALAPHFDEVVVLERDSLPADAEHRRGVPQSKHPHFLLNSGRRAISALFPGFEDDLIAAGGLHLMPSMDAAYLERTGWASRKQSSMTMVYSSRVLIERVLRDKVREVSNVAIREGVSVRGIQTAAGGTAQGKVSGVVFSTAAGDEERIDADLVVDAMGRGSSVSDWLVAAGWPAAPVQALDAKVTYTSRWYDLPAPEARPTSWWWQHLVIMPTQDKGDHPPEHEFLVNFFPIEGGRTIACMGSWGIDMPRTPDDFVASAERIRTPLFAAAMAECEPISDVHLTRSTGNKWRRYDRLPEVPSGIVFIGDAICAFNPFYAQGISSAAGSALTLRSHLQAAADSGRPLDQRFFKRFLAEQRKGLKVPWSMAMARDRGYECATGTETLPAWKRKILASMTWPAFNLITGAAREDAVVDEHFARVFNLDESLGDMMRSPRVLAGLVRFKVNSLLGRNKVPFGFDPQQDPPGTDWTPGVDSQPTEMAGVR</sequence>
<dbReference type="InterPro" id="IPR036188">
    <property type="entry name" value="FAD/NAD-bd_sf"/>
</dbReference>
<dbReference type="InterPro" id="IPR002938">
    <property type="entry name" value="FAD-bd"/>
</dbReference>
<dbReference type="EMBL" id="CP141059">
    <property type="protein sequence ID" value="WQQ27596.1"/>
    <property type="molecule type" value="Genomic_DNA"/>
</dbReference>
<reference evidence="4" key="1">
    <citation type="submission" date="2023-12" db="EMBL/GenBank/DDBJ databases">
        <title>Novel species in genus Nocardioides.</title>
        <authorList>
            <person name="Zhou H."/>
        </authorList>
    </citation>
    <scope>NUCLEOTIDE SEQUENCE [LARGE SCALE GENOMIC DNA]</scope>
    <source>
        <strain evidence="4">HM61</strain>
    </source>
</reference>
<evidence type="ECO:0000313" key="4">
    <source>
        <dbReference type="Proteomes" id="UP001327225"/>
    </source>
</evidence>
<dbReference type="RefSeq" id="WP_322937998.1">
    <property type="nucleotide sequence ID" value="NZ_CP141059.1"/>
</dbReference>
<dbReference type="SUPFAM" id="SSF51905">
    <property type="entry name" value="FAD/NAD(P)-binding domain"/>
    <property type="match status" value="1"/>
</dbReference>
<accession>A0ABZ0ZTE8</accession>
<dbReference type="Gene3D" id="3.50.50.60">
    <property type="entry name" value="FAD/NAD(P)-binding domain"/>
    <property type="match status" value="1"/>
</dbReference>
<dbReference type="PANTHER" id="PTHR43422">
    <property type="entry name" value="THIAMINE THIAZOLE SYNTHASE"/>
    <property type="match status" value="1"/>
</dbReference>
<evidence type="ECO:0000313" key="3">
    <source>
        <dbReference type="EMBL" id="WQQ27596.1"/>
    </source>
</evidence>
<dbReference type="PANTHER" id="PTHR43422:SF3">
    <property type="entry name" value="THIAMINE THIAZOLE SYNTHASE"/>
    <property type="match status" value="1"/>
</dbReference>
<evidence type="ECO:0000256" key="1">
    <source>
        <dbReference type="SAM" id="MobiDB-lite"/>
    </source>
</evidence>
<keyword evidence="4" id="KW-1185">Reference proteome</keyword>
<feature type="domain" description="FAD-binding" evidence="2">
    <location>
        <begin position="11"/>
        <end position="363"/>
    </location>
</feature>
<evidence type="ECO:0000259" key="2">
    <source>
        <dbReference type="Pfam" id="PF01494"/>
    </source>
</evidence>
<name>A0ABZ0ZTE8_9ACTN</name>
<feature type="region of interest" description="Disordered" evidence="1">
    <location>
        <begin position="480"/>
        <end position="509"/>
    </location>
</feature>